<protein>
    <submittedName>
        <fullName evidence="1">Uncharacterized protein</fullName>
    </submittedName>
</protein>
<comment type="caution">
    <text evidence="1">The sequence shown here is derived from an EMBL/GenBank/DDBJ whole genome shotgun (WGS) entry which is preliminary data.</text>
</comment>
<dbReference type="EMBL" id="JAINUG010000024">
    <property type="protein sequence ID" value="KAJ8411107.1"/>
    <property type="molecule type" value="Genomic_DNA"/>
</dbReference>
<name>A0AAD7SYE9_9TELE</name>
<reference evidence="1" key="1">
    <citation type="journal article" date="2023" name="Science">
        <title>Genome structures resolve the early diversification of teleost fishes.</title>
        <authorList>
            <person name="Parey E."/>
            <person name="Louis A."/>
            <person name="Montfort J."/>
            <person name="Bouchez O."/>
            <person name="Roques C."/>
            <person name="Iampietro C."/>
            <person name="Lluch J."/>
            <person name="Castinel A."/>
            <person name="Donnadieu C."/>
            <person name="Desvignes T."/>
            <person name="Floi Bucao C."/>
            <person name="Jouanno E."/>
            <person name="Wen M."/>
            <person name="Mejri S."/>
            <person name="Dirks R."/>
            <person name="Jansen H."/>
            <person name="Henkel C."/>
            <person name="Chen W.J."/>
            <person name="Zahm M."/>
            <person name="Cabau C."/>
            <person name="Klopp C."/>
            <person name="Thompson A.W."/>
            <person name="Robinson-Rechavi M."/>
            <person name="Braasch I."/>
            <person name="Lecointre G."/>
            <person name="Bobe J."/>
            <person name="Postlethwait J.H."/>
            <person name="Berthelot C."/>
            <person name="Roest Crollius H."/>
            <person name="Guiguen Y."/>
        </authorList>
    </citation>
    <scope>NUCLEOTIDE SEQUENCE</scope>
    <source>
        <strain evidence="1">NC1722</strain>
    </source>
</reference>
<accession>A0AAD7SYE9</accession>
<dbReference type="PANTHER" id="PTHR36688">
    <property type="entry name" value="ENDO/EXONUCLEASE/PHOSPHATASE DOMAIN-CONTAINING PROTEIN"/>
    <property type="match status" value="1"/>
</dbReference>
<dbReference type="PANTHER" id="PTHR36688:SF1">
    <property type="entry name" value="ENDONUCLEASE_EXONUCLEASE_PHOSPHATASE DOMAIN-CONTAINING PROTEIN"/>
    <property type="match status" value="1"/>
</dbReference>
<evidence type="ECO:0000313" key="1">
    <source>
        <dbReference type="EMBL" id="KAJ8411107.1"/>
    </source>
</evidence>
<evidence type="ECO:0000313" key="2">
    <source>
        <dbReference type="Proteomes" id="UP001221898"/>
    </source>
</evidence>
<sequence>MEFPKGQLETFRLLTNKSTRHLPSPNTNSVDEAYQDFCSVLVKAAKKSIPRGRRNSYKPCWDAECENLYCAFLRAPAGTESSRAATALLSRLGRRRQERWEEAVNTIDFSHSSRKAWSILNNLTGRSRHSLVTAPFLQIKSHLNL</sequence>
<keyword evidence="2" id="KW-1185">Reference proteome</keyword>
<dbReference type="InterPro" id="IPR052560">
    <property type="entry name" value="RdDP_mobile_element"/>
</dbReference>
<proteinExistence type="predicted"/>
<organism evidence="1 2">
    <name type="scientific">Aldrovandia affinis</name>
    <dbReference type="NCBI Taxonomy" id="143900"/>
    <lineage>
        <taxon>Eukaryota</taxon>
        <taxon>Metazoa</taxon>
        <taxon>Chordata</taxon>
        <taxon>Craniata</taxon>
        <taxon>Vertebrata</taxon>
        <taxon>Euteleostomi</taxon>
        <taxon>Actinopterygii</taxon>
        <taxon>Neopterygii</taxon>
        <taxon>Teleostei</taxon>
        <taxon>Notacanthiformes</taxon>
        <taxon>Halosauridae</taxon>
        <taxon>Aldrovandia</taxon>
    </lineage>
</organism>
<dbReference type="Proteomes" id="UP001221898">
    <property type="component" value="Unassembled WGS sequence"/>
</dbReference>
<dbReference type="AlphaFoldDB" id="A0AAD7SYE9"/>
<gene>
    <name evidence="1" type="ORF">AAFF_G00181420</name>
</gene>